<dbReference type="PANTHER" id="PTHR12126:SF11">
    <property type="entry name" value="NADH DEHYDROGENASE [UBIQUINONE] 1 ALPHA SUBCOMPLEX SUBUNIT 9, MITOCHONDRIAL"/>
    <property type="match status" value="1"/>
</dbReference>
<dbReference type="InterPro" id="IPR001509">
    <property type="entry name" value="Epimerase_deHydtase"/>
</dbReference>
<keyword evidence="3" id="KW-1185">Reference proteome</keyword>
<dbReference type="EMBL" id="CP042582">
    <property type="protein sequence ID" value="QEX24079.1"/>
    <property type="molecule type" value="Genomic_DNA"/>
</dbReference>
<evidence type="ECO:0000313" key="2">
    <source>
        <dbReference type="EMBL" id="QEX24079.1"/>
    </source>
</evidence>
<organism evidence="2 3">
    <name type="scientific">Hypericibacter adhaerens</name>
    <dbReference type="NCBI Taxonomy" id="2602016"/>
    <lineage>
        <taxon>Bacteria</taxon>
        <taxon>Pseudomonadati</taxon>
        <taxon>Pseudomonadota</taxon>
        <taxon>Alphaproteobacteria</taxon>
        <taxon>Rhodospirillales</taxon>
        <taxon>Dongiaceae</taxon>
        <taxon>Hypericibacter</taxon>
    </lineage>
</organism>
<sequence>MSLPPLLLLGGTDPVGRFVIERAAPQRTVIVIGRSKPRREGVEWHRADLGHGAIELPRVAARHAIATLPVWLLAPHLPALARLGVERLVAFSSTSVEAKRDSRDPATQAIVTALVEGEAAVAAAAARAGIGLTILRPTLIYGTGEDANVGRAARFIERFGFFPVAWQAEGKRQPVHAEDLALAALAALDRPQAIGRTYALPGGETLSYRAMIERIFAALGRPPRLIRVPGLAAVSDLAKRMARDQAFDIGPAARDLGYAPRRFLSGGRRDLGL</sequence>
<dbReference type="RefSeq" id="WP_151119389.1">
    <property type="nucleotide sequence ID" value="NZ_CP042582.1"/>
</dbReference>
<dbReference type="Proteomes" id="UP000325797">
    <property type="component" value="Chromosome"/>
</dbReference>
<evidence type="ECO:0000259" key="1">
    <source>
        <dbReference type="Pfam" id="PF01370"/>
    </source>
</evidence>
<dbReference type="InterPro" id="IPR036291">
    <property type="entry name" value="NAD(P)-bd_dom_sf"/>
</dbReference>
<dbReference type="Gene3D" id="3.40.50.720">
    <property type="entry name" value="NAD(P)-binding Rossmann-like Domain"/>
    <property type="match status" value="1"/>
</dbReference>
<protein>
    <submittedName>
        <fullName evidence="2">Epimerase</fullName>
    </submittedName>
</protein>
<gene>
    <name evidence="2" type="ORF">FRZ61_40200</name>
</gene>
<evidence type="ECO:0000313" key="3">
    <source>
        <dbReference type="Proteomes" id="UP000325797"/>
    </source>
</evidence>
<reference evidence="2 3" key="1">
    <citation type="submission" date="2019-08" db="EMBL/GenBank/DDBJ databases">
        <title>Hyperibacter terrae gen. nov., sp. nov. and Hyperibacter viscosus sp. nov., two new members in the family Rhodospirillaceae isolated from the rhizosphere of Hypericum perforatum.</title>
        <authorList>
            <person name="Noviana Z."/>
        </authorList>
    </citation>
    <scope>NUCLEOTIDE SEQUENCE [LARGE SCALE GENOMIC DNA]</scope>
    <source>
        <strain evidence="2 3">R5959</strain>
    </source>
</reference>
<feature type="domain" description="NAD-dependent epimerase/dehydratase" evidence="1">
    <location>
        <begin position="79"/>
        <end position="196"/>
    </location>
</feature>
<dbReference type="Pfam" id="PF01370">
    <property type="entry name" value="Epimerase"/>
    <property type="match status" value="1"/>
</dbReference>
<accession>A0A5J6N2X6</accession>
<dbReference type="InterPro" id="IPR051207">
    <property type="entry name" value="ComplexI_NDUFA9_subunit"/>
</dbReference>
<dbReference type="KEGG" id="hadh:FRZ61_40200"/>
<dbReference type="PANTHER" id="PTHR12126">
    <property type="entry name" value="NADH-UBIQUINONE OXIDOREDUCTASE 39 KDA SUBUNIT-RELATED"/>
    <property type="match status" value="1"/>
</dbReference>
<dbReference type="AlphaFoldDB" id="A0A5J6N2X6"/>
<name>A0A5J6N2X6_9PROT</name>
<dbReference type="OrthoDB" id="5565437at2"/>
<dbReference type="SUPFAM" id="SSF51735">
    <property type="entry name" value="NAD(P)-binding Rossmann-fold domains"/>
    <property type="match status" value="1"/>
</dbReference>
<proteinExistence type="predicted"/>
<dbReference type="GO" id="GO:0044877">
    <property type="term" value="F:protein-containing complex binding"/>
    <property type="evidence" value="ECO:0007669"/>
    <property type="project" value="TreeGrafter"/>
</dbReference>